<evidence type="ECO:0000313" key="3">
    <source>
        <dbReference type="EMBL" id="MBL4936672.1"/>
    </source>
</evidence>
<gene>
    <name evidence="3" type="ORF">JK636_12990</name>
</gene>
<accession>A0ABS1TC44</accession>
<keyword evidence="4" id="KW-1185">Reference proteome</keyword>
<dbReference type="EMBL" id="JAESWC010000008">
    <property type="protein sequence ID" value="MBL4936672.1"/>
    <property type="molecule type" value="Genomic_DNA"/>
</dbReference>
<sequence>MKKFLSLALTAAMMLGATTTAFAEGTDANAKTTLTPEQKEARQKFIPDYLEQMTKLTDLRAQTKTAQDENNKIADQIKEKHKALTSQNNKDSVEKIKAVLAQDKELTAQAKNLNTQRQDLKKKFQEAVKNKDTKTAEDLKNQILNLNSQIEKIREQIKANNDSIKPLKDQLKAYRDSLKAKKDQTKPLVDQSKSIIQKIKDEEKNKQALWQTFKSNIQAKDYTAAGNTLKGILDAKAQILSDIKSRGEVLNKILGVLNS</sequence>
<dbReference type="Proteomes" id="UP000632377">
    <property type="component" value="Unassembled WGS sequence"/>
</dbReference>
<feature type="coiled-coil region" evidence="1">
    <location>
        <begin position="103"/>
        <end position="163"/>
    </location>
</feature>
<proteinExistence type="predicted"/>
<dbReference type="RefSeq" id="WP_202749433.1">
    <property type="nucleotide sequence ID" value="NZ_JAESWC010000008.1"/>
</dbReference>
<reference evidence="3 4" key="1">
    <citation type="submission" date="2021-01" db="EMBL/GenBank/DDBJ databases">
        <title>Genome public.</title>
        <authorList>
            <person name="Liu C."/>
            <person name="Sun Q."/>
        </authorList>
    </citation>
    <scope>NUCLEOTIDE SEQUENCE [LARGE SCALE GENOMIC DNA]</scope>
    <source>
        <strain evidence="3 4">YIM B02515</strain>
    </source>
</reference>
<feature type="signal peptide" evidence="2">
    <location>
        <begin position="1"/>
        <end position="23"/>
    </location>
</feature>
<name>A0ABS1TC44_9CLOT</name>
<comment type="caution">
    <text evidence="3">The sequence shown here is derived from an EMBL/GenBank/DDBJ whole genome shotgun (WGS) entry which is preliminary data.</text>
</comment>
<evidence type="ECO:0000256" key="2">
    <source>
        <dbReference type="SAM" id="SignalP"/>
    </source>
</evidence>
<organism evidence="3 4">
    <name type="scientific">Clostridium rhizosphaerae</name>
    <dbReference type="NCBI Taxonomy" id="2803861"/>
    <lineage>
        <taxon>Bacteria</taxon>
        <taxon>Bacillati</taxon>
        <taxon>Bacillota</taxon>
        <taxon>Clostridia</taxon>
        <taxon>Eubacteriales</taxon>
        <taxon>Clostridiaceae</taxon>
        <taxon>Clostridium</taxon>
    </lineage>
</organism>
<dbReference type="Gene3D" id="1.10.287.1490">
    <property type="match status" value="1"/>
</dbReference>
<keyword evidence="1" id="KW-0175">Coiled coil</keyword>
<protein>
    <submittedName>
        <fullName evidence="3">Uncharacterized protein</fullName>
    </submittedName>
</protein>
<evidence type="ECO:0000256" key="1">
    <source>
        <dbReference type="SAM" id="Coils"/>
    </source>
</evidence>
<evidence type="ECO:0000313" key="4">
    <source>
        <dbReference type="Proteomes" id="UP000632377"/>
    </source>
</evidence>
<keyword evidence="2" id="KW-0732">Signal</keyword>
<feature type="chain" id="PRO_5046975356" evidence="2">
    <location>
        <begin position="24"/>
        <end position="259"/>
    </location>
</feature>